<keyword evidence="4" id="KW-1185">Reference proteome</keyword>
<evidence type="ECO:0000256" key="2">
    <source>
        <dbReference type="ARBA" id="ARBA00023002"/>
    </source>
</evidence>
<dbReference type="PROSITE" id="PS00061">
    <property type="entry name" value="ADH_SHORT"/>
    <property type="match status" value="1"/>
</dbReference>
<dbReference type="NCBIfam" id="NF005559">
    <property type="entry name" value="PRK07231.1"/>
    <property type="match status" value="1"/>
</dbReference>
<dbReference type="OrthoDB" id="9803333at2"/>
<dbReference type="NCBIfam" id="NF047420">
    <property type="entry name" value="EF_P_mod_YmfI"/>
    <property type="match status" value="1"/>
</dbReference>
<protein>
    <submittedName>
        <fullName evidence="3">Oxidoreductase, short chain dehydrogenase/reductase family protein</fullName>
    </submittedName>
</protein>
<dbReference type="PRINTS" id="PR00080">
    <property type="entry name" value="SDRFAMILY"/>
</dbReference>
<dbReference type="Proteomes" id="UP000070383">
    <property type="component" value="Unassembled WGS sequence"/>
</dbReference>
<dbReference type="InterPro" id="IPR020904">
    <property type="entry name" value="Sc_DH/Rdtase_CS"/>
</dbReference>
<dbReference type="STRING" id="33036.HMPREF3200_01748"/>
<dbReference type="SUPFAM" id="SSF51735">
    <property type="entry name" value="NAD(P)-binding Rossmann-fold domains"/>
    <property type="match status" value="1"/>
</dbReference>
<accession>A0A133KAM4</accession>
<dbReference type="PATRIC" id="fig|33036.3.peg.1733"/>
<name>A0A133KAM4_9FIRM</name>
<dbReference type="InterPro" id="IPR050259">
    <property type="entry name" value="SDR"/>
</dbReference>
<dbReference type="Gene3D" id="3.40.50.720">
    <property type="entry name" value="NAD(P)-binding Rossmann-like Domain"/>
    <property type="match status" value="1"/>
</dbReference>
<dbReference type="InterPro" id="IPR002347">
    <property type="entry name" value="SDR_fam"/>
</dbReference>
<dbReference type="InterPro" id="IPR036291">
    <property type="entry name" value="NAD(P)-bd_dom_sf"/>
</dbReference>
<comment type="caution">
    <text evidence="3">The sequence shown here is derived from an EMBL/GenBank/DDBJ whole genome shotgun (WGS) entry which is preliminary data.</text>
</comment>
<dbReference type="PANTHER" id="PTHR42879">
    <property type="entry name" value="3-OXOACYL-(ACYL-CARRIER-PROTEIN) REDUCTASE"/>
    <property type="match status" value="1"/>
</dbReference>
<proteinExistence type="inferred from homology"/>
<dbReference type="AlphaFoldDB" id="A0A133KAM4"/>
<evidence type="ECO:0000313" key="3">
    <source>
        <dbReference type="EMBL" id="KWZ76626.1"/>
    </source>
</evidence>
<dbReference type="PRINTS" id="PR00081">
    <property type="entry name" value="GDHRDH"/>
</dbReference>
<reference evidence="4" key="1">
    <citation type="submission" date="2016-01" db="EMBL/GenBank/DDBJ databases">
        <authorList>
            <person name="Mitreva M."/>
            <person name="Pepin K.H."/>
            <person name="Mihindukulasuriya K.A."/>
            <person name="Fulton R."/>
            <person name="Fronick C."/>
            <person name="O'Laughlin M."/>
            <person name="Miner T."/>
            <person name="Herter B."/>
            <person name="Rosa B.A."/>
            <person name="Cordes M."/>
            <person name="Tomlinson C."/>
            <person name="Wollam A."/>
            <person name="Palsikar V.B."/>
            <person name="Mardis E.R."/>
            <person name="Wilson R.K."/>
        </authorList>
    </citation>
    <scope>NUCLEOTIDE SEQUENCE [LARGE SCALE GENOMIC DNA]</scope>
    <source>
        <strain evidence="4">MJR8151</strain>
    </source>
</reference>
<organism evidence="3 4">
    <name type="scientific">Anaerococcus tetradius</name>
    <dbReference type="NCBI Taxonomy" id="33036"/>
    <lineage>
        <taxon>Bacteria</taxon>
        <taxon>Bacillati</taxon>
        <taxon>Bacillota</taxon>
        <taxon>Tissierellia</taxon>
        <taxon>Tissierellales</taxon>
        <taxon>Peptoniphilaceae</taxon>
        <taxon>Anaerococcus</taxon>
    </lineage>
</organism>
<evidence type="ECO:0000313" key="4">
    <source>
        <dbReference type="Proteomes" id="UP000070383"/>
    </source>
</evidence>
<dbReference type="FunFam" id="3.40.50.720:FF:000173">
    <property type="entry name" value="3-oxoacyl-[acyl-carrier protein] reductase"/>
    <property type="match status" value="1"/>
</dbReference>
<gene>
    <name evidence="3" type="ORF">HMPREF3200_01748</name>
</gene>
<comment type="similarity">
    <text evidence="1">Belongs to the short-chain dehydrogenases/reductases (SDR) family.</text>
</comment>
<dbReference type="GO" id="GO:0032787">
    <property type="term" value="P:monocarboxylic acid metabolic process"/>
    <property type="evidence" value="ECO:0007669"/>
    <property type="project" value="UniProtKB-ARBA"/>
</dbReference>
<dbReference type="GO" id="GO:0016491">
    <property type="term" value="F:oxidoreductase activity"/>
    <property type="evidence" value="ECO:0007669"/>
    <property type="project" value="UniProtKB-KW"/>
</dbReference>
<sequence>MKTVLITGSSRGIGKAIARRLNPNYKIAINYKESKKAALSLLEELRQTNPYTIAIGADVSKEDQVEEMFATIEKNLGAVDILINNAGIAHYSLIQDTPYESFQKIIQTNLDSVFLTSKRAVGKMLEKKEGVIINISSIWGEEGSSMESAYSASKGAINSLTKSLAKELAPSKIRVNAIAPGIVETDMMTKDFSKEELEELKKEVGMERFAKAEEIANLVAYLISEEASYITGDIININGGY</sequence>
<dbReference type="Pfam" id="PF13561">
    <property type="entry name" value="adh_short_C2"/>
    <property type="match status" value="1"/>
</dbReference>
<dbReference type="CDD" id="cd05233">
    <property type="entry name" value="SDR_c"/>
    <property type="match status" value="1"/>
</dbReference>
<dbReference type="RefSeq" id="WP_004837273.1">
    <property type="nucleotide sequence ID" value="NZ_CAMXZL010000029.1"/>
</dbReference>
<dbReference type="PANTHER" id="PTHR42879:SF2">
    <property type="entry name" value="3-OXOACYL-[ACYL-CARRIER-PROTEIN] REDUCTASE FABG"/>
    <property type="match status" value="1"/>
</dbReference>
<dbReference type="EMBL" id="LRPM01000073">
    <property type="protein sequence ID" value="KWZ76626.1"/>
    <property type="molecule type" value="Genomic_DNA"/>
</dbReference>
<evidence type="ECO:0000256" key="1">
    <source>
        <dbReference type="ARBA" id="ARBA00006484"/>
    </source>
</evidence>
<dbReference type="NCBIfam" id="NF009466">
    <property type="entry name" value="PRK12826.1-2"/>
    <property type="match status" value="1"/>
</dbReference>
<keyword evidence="2" id="KW-0560">Oxidoreductase</keyword>